<dbReference type="EMBL" id="JARQWQ010000033">
    <property type="protein sequence ID" value="KAK2561220.1"/>
    <property type="molecule type" value="Genomic_DNA"/>
</dbReference>
<dbReference type="Proteomes" id="UP001249851">
    <property type="component" value="Unassembled WGS sequence"/>
</dbReference>
<evidence type="ECO:0000313" key="2">
    <source>
        <dbReference type="Proteomes" id="UP001249851"/>
    </source>
</evidence>
<evidence type="ECO:0000313" key="1">
    <source>
        <dbReference type="EMBL" id="KAK2561220.1"/>
    </source>
</evidence>
<organism evidence="1 2">
    <name type="scientific">Acropora cervicornis</name>
    <name type="common">Staghorn coral</name>
    <dbReference type="NCBI Taxonomy" id="6130"/>
    <lineage>
        <taxon>Eukaryota</taxon>
        <taxon>Metazoa</taxon>
        <taxon>Cnidaria</taxon>
        <taxon>Anthozoa</taxon>
        <taxon>Hexacorallia</taxon>
        <taxon>Scleractinia</taxon>
        <taxon>Astrocoeniina</taxon>
        <taxon>Acroporidae</taxon>
        <taxon>Acropora</taxon>
    </lineage>
</organism>
<reference evidence="1" key="1">
    <citation type="journal article" date="2023" name="G3 (Bethesda)">
        <title>Whole genome assembly and annotation of the endangered Caribbean coral Acropora cervicornis.</title>
        <authorList>
            <person name="Selwyn J.D."/>
            <person name="Vollmer S.V."/>
        </authorList>
    </citation>
    <scope>NUCLEOTIDE SEQUENCE</scope>
    <source>
        <strain evidence="1">K2</strain>
    </source>
</reference>
<accession>A0AAD9QHW7</accession>
<protein>
    <submittedName>
        <fullName evidence="1">Uncharacterized protein</fullName>
    </submittedName>
</protein>
<sequence length="99" mass="11581">MQGLISILSNWTHAITNDNRKHAERCESSPGQGSFAFLFNECEFKRCVIRQLPTMPHHGKIDCLSEERRDSKPKFHRPLQLLNQKWRNIKPKHDMEAAV</sequence>
<keyword evidence="2" id="KW-1185">Reference proteome</keyword>
<dbReference type="AlphaFoldDB" id="A0AAD9QHW7"/>
<gene>
    <name evidence="1" type="ORF">P5673_015689</name>
</gene>
<comment type="caution">
    <text evidence="1">The sequence shown here is derived from an EMBL/GenBank/DDBJ whole genome shotgun (WGS) entry which is preliminary data.</text>
</comment>
<proteinExistence type="predicted"/>
<name>A0AAD9QHW7_ACRCE</name>
<reference evidence="1" key="2">
    <citation type="journal article" date="2023" name="Science">
        <title>Genomic signatures of disease resistance in endangered staghorn corals.</title>
        <authorList>
            <person name="Vollmer S.V."/>
            <person name="Selwyn J.D."/>
            <person name="Despard B.A."/>
            <person name="Roesel C.L."/>
        </authorList>
    </citation>
    <scope>NUCLEOTIDE SEQUENCE</scope>
    <source>
        <strain evidence="1">K2</strain>
    </source>
</reference>